<comment type="similarity">
    <text evidence="2 5">Belongs to the flagella basal body rod proteins family.</text>
</comment>
<comment type="caution">
    <text evidence="9">The sequence shown here is derived from an EMBL/GenBank/DDBJ whole genome shotgun (WGS) entry which is preliminary data.</text>
</comment>
<comment type="function">
    <text evidence="5">A flexible structure which links the flagellar filament to the drive apparatus in the basal body.</text>
</comment>
<accession>S9QSL1</accession>
<proteinExistence type="inferred from homology"/>
<dbReference type="SUPFAM" id="SSF117143">
    <property type="entry name" value="Flagellar hook protein flgE"/>
    <property type="match status" value="1"/>
</dbReference>
<evidence type="ECO:0000259" key="7">
    <source>
        <dbReference type="Pfam" id="PF06429"/>
    </source>
</evidence>
<keyword evidence="9" id="KW-0966">Cell projection</keyword>
<dbReference type="PANTHER" id="PTHR30435:SF1">
    <property type="entry name" value="FLAGELLAR HOOK PROTEIN FLGE"/>
    <property type="match status" value="1"/>
</dbReference>
<evidence type="ECO:0000256" key="5">
    <source>
        <dbReference type="RuleBase" id="RU362116"/>
    </source>
</evidence>
<dbReference type="GO" id="GO:0009425">
    <property type="term" value="C:bacterial-type flagellum basal body"/>
    <property type="evidence" value="ECO:0007669"/>
    <property type="project" value="UniProtKB-SubCell"/>
</dbReference>
<keyword evidence="4 5" id="KW-0975">Bacterial flagellum</keyword>
<feature type="domain" description="Flagellar basal body rod protein N-terminal" evidence="6">
    <location>
        <begin position="7"/>
        <end position="37"/>
    </location>
</feature>
<evidence type="ECO:0000256" key="3">
    <source>
        <dbReference type="ARBA" id="ARBA00019015"/>
    </source>
</evidence>
<keyword evidence="9" id="KW-0282">Flagellum</keyword>
<dbReference type="InterPro" id="IPR037058">
    <property type="entry name" value="Falgellar_hook_FlgE_sf"/>
</dbReference>
<dbReference type="EMBL" id="APVH01000020">
    <property type="protein sequence ID" value="EPX82633.1"/>
    <property type="molecule type" value="Genomic_DNA"/>
</dbReference>
<evidence type="ECO:0000256" key="1">
    <source>
        <dbReference type="ARBA" id="ARBA00004117"/>
    </source>
</evidence>
<dbReference type="Pfam" id="PF06429">
    <property type="entry name" value="Flg_bbr_C"/>
    <property type="match status" value="1"/>
</dbReference>
<dbReference type="PROSITE" id="PS00588">
    <property type="entry name" value="FLAGELLA_BB_ROD"/>
    <property type="match status" value="1"/>
</dbReference>
<dbReference type="InterPro" id="IPR020013">
    <property type="entry name" value="Flagellar_FlgE/F/G"/>
</dbReference>
<protein>
    <recommendedName>
        <fullName evidence="3 5">Flagellar hook protein FlgE</fullName>
    </recommendedName>
</protein>
<dbReference type="Proteomes" id="UP000015347">
    <property type="component" value="Unassembled WGS sequence"/>
</dbReference>
<evidence type="ECO:0000313" key="9">
    <source>
        <dbReference type="EMBL" id="EPX82633.1"/>
    </source>
</evidence>
<dbReference type="Gene3D" id="2.60.98.20">
    <property type="entry name" value="Flagellar hook protein FlgE"/>
    <property type="match status" value="1"/>
</dbReference>
<dbReference type="HOGENOM" id="CLU_013687_2_3_5"/>
<dbReference type="InterPro" id="IPR019776">
    <property type="entry name" value="Flagellar_basal_body_rod_CS"/>
</dbReference>
<feature type="domain" description="Flagellar hook protein FlgE D2" evidence="8">
    <location>
        <begin position="191"/>
        <end position="311"/>
    </location>
</feature>
<feature type="domain" description="Flagellar basal-body/hook protein C-terminal" evidence="7">
    <location>
        <begin position="386"/>
        <end position="430"/>
    </location>
</feature>
<organism evidence="9 10">
    <name type="scientific">Salipiger mucosus DSM 16094</name>
    <dbReference type="NCBI Taxonomy" id="1123237"/>
    <lineage>
        <taxon>Bacteria</taxon>
        <taxon>Pseudomonadati</taxon>
        <taxon>Pseudomonadota</taxon>
        <taxon>Alphaproteobacteria</taxon>
        <taxon>Rhodobacterales</taxon>
        <taxon>Roseobacteraceae</taxon>
        <taxon>Salipiger</taxon>
    </lineage>
</organism>
<sequence>MTISSSLNAGVSGLSANANRLAAISDNIANASTYGYRRAVTDFNSFVATNDSRTYVAGGVRATNMRLVSERGSLVATGNATDLTVRGRGMMPVANQAQVLSGSDELDMMLTSTGSFRMNENGYLANTSGSLLMGWPANQDGSFPTYARDSMDGLEPIRFTPNVSNDPTTAVDLSLNLPATGTDAGGSGEAETMTIEYFDNLGKSQTITMTFTPTVPATGASNEWTMVMTDSAQDGAVIGEYTLTFDDTVGGGGTISAVTTVTGGAYDDVTGLLSVDVLGGPIEFDIGALGDTTGITQLGDDFAPISIEKDGSTTGNMVSVEVDENGLVRALYDSGDSRVLYKVPLADVRNYNGLIAMDNQTFGVSPESGPFFLWDAGEGPTSGIQSYALEESSVDIAEELTDMIQTQRAYSSNAKVIQTVDEMLQETTNIKR</sequence>
<dbReference type="GO" id="GO:0009424">
    <property type="term" value="C:bacterial-type flagellum hook"/>
    <property type="evidence" value="ECO:0007669"/>
    <property type="project" value="TreeGrafter"/>
</dbReference>
<comment type="subcellular location">
    <subcellularLocation>
        <location evidence="1 5">Bacterial flagellum basal body</location>
    </subcellularLocation>
</comment>
<dbReference type="STRING" id="1123237.Salmuc_00952"/>
<dbReference type="Pfam" id="PF07559">
    <property type="entry name" value="FlgE_D2"/>
    <property type="match status" value="1"/>
</dbReference>
<dbReference type="InterPro" id="IPR001444">
    <property type="entry name" value="Flag_bb_rod_N"/>
</dbReference>
<dbReference type="AlphaFoldDB" id="S9QSL1"/>
<name>S9QSL1_9RHOB</name>
<dbReference type="Pfam" id="PF00460">
    <property type="entry name" value="Flg_bb_rod"/>
    <property type="match status" value="1"/>
</dbReference>
<dbReference type="NCBIfam" id="TIGR03506">
    <property type="entry name" value="FlgEFG_subfam"/>
    <property type="match status" value="1"/>
</dbReference>
<dbReference type="RefSeq" id="WP_020039440.1">
    <property type="nucleotide sequence ID" value="NZ_KE557275.1"/>
</dbReference>
<dbReference type="eggNOG" id="COG1749">
    <property type="taxonomic scope" value="Bacteria"/>
</dbReference>
<evidence type="ECO:0000256" key="2">
    <source>
        <dbReference type="ARBA" id="ARBA00009677"/>
    </source>
</evidence>
<evidence type="ECO:0000313" key="10">
    <source>
        <dbReference type="Proteomes" id="UP000015347"/>
    </source>
</evidence>
<dbReference type="InterPro" id="IPR011491">
    <property type="entry name" value="FlgE_D2"/>
</dbReference>
<dbReference type="GO" id="GO:0005829">
    <property type="term" value="C:cytosol"/>
    <property type="evidence" value="ECO:0007669"/>
    <property type="project" value="TreeGrafter"/>
</dbReference>
<dbReference type="PANTHER" id="PTHR30435">
    <property type="entry name" value="FLAGELLAR PROTEIN"/>
    <property type="match status" value="1"/>
</dbReference>
<dbReference type="GO" id="GO:0071978">
    <property type="term" value="P:bacterial-type flagellum-dependent swarming motility"/>
    <property type="evidence" value="ECO:0007669"/>
    <property type="project" value="TreeGrafter"/>
</dbReference>
<keyword evidence="9" id="KW-0969">Cilium</keyword>
<evidence type="ECO:0000259" key="8">
    <source>
        <dbReference type="Pfam" id="PF07559"/>
    </source>
</evidence>
<reference evidence="10" key="1">
    <citation type="journal article" date="2014" name="Stand. Genomic Sci.">
        <title>Genome sequence of the exopolysaccharide-producing Salipiger mucosus type strain (DSM 16094(T)), a moderately halophilic member of the Roseobacter clade.</title>
        <authorList>
            <person name="Riedel T."/>
            <person name="Spring S."/>
            <person name="Fiebig A."/>
            <person name="Petersen J."/>
            <person name="Kyrpides N.C."/>
            <person name="Goker M."/>
            <person name="Klenk H.P."/>
        </authorList>
    </citation>
    <scope>NUCLEOTIDE SEQUENCE [LARGE SCALE GENOMIC DNA]</scope>
    <source>
        <strain evidence="10">DSM 16094</strain>
    </source>
</reference>
<dbReference type="InterPro" id="IPR037925">
    <property type="entry name" value="FlgE/F/G-like"/>
</dbReference>
<keyword evidence="10" id="KW-1185">Reference proteome</keyword>
<evidence type="ECO:0000256" key="4">
    <source>
        <dbReference type="ARBA" id="ARBA00023143"/>
    </source>
</evidence>
<evidence type="ECO:0000259" key="6">
    <source>
        <dbReference type="Pfam" id="PF00460"/>
    </source>
</evidence>
<dbReference type="InterPro" id="IPR010930">
    <property type="entry name" value="Flg_bb/hook_C_dom"/>
</dbReference>
<dbReference type="OrthoDB" id="8372879at2"/>
<gene>
    <name evidence="9" type="ORF">Salmuc_00952</name>
</gene>